<accession>A0AAV1AN32</accession>
<proteinExistence type="predicted"/>
<dbReference type="EMBL" id="OX451740">
    <property type="protein sequence ID" value="CAI8611924.1"/>
    <property type="molecule type" value="Genomic_DNA"/>
</dbReference>
<keyword evidence="3" id="KW-1185">Reference proteome</keyword>
<keyword evidence="1" id="KW-0472">Membrane</keyword>
<feature type="transmembrane region" description="Helical" evidence="1">
    <location>
        <begin position="88"/>
        <end position="111"/>
    </location>
</feature>
<reference evidence="2 3" key="1">
    <citation type="submission" date="2023-01" db="EMBL/GenBank/DDBJ databases">
        <authorList>
            <person name="Kreplak J."/>
        </authorList>
    </citation>
    <scope>NUCLEOTIDE SEQUENCE [LARGE SCALE GENOMIC DNA]</scope>
</reference>
<dbReference type="Proteomes" id="UP001157006">
    <property type="component" value="Chromosome 5"/>
</dbReference>
<dbReference type="AlphaFoldDB" id="A0AAV1AN32"/>
<protein>
    <submittedName>
        <fullName evidence="2">Uncharacterized protein</fullName>
    </submittedName>
</protein>
<gene>
    <name evidence="2" type="ORF">VFH_V009120</name>
</gene>
<evidence type="ECO:0000313" key="2">
    <source>
        <dbReference type="EMBL" id="CAI8611924.1"/>
    </source>
</evidence>
<name>A0AAV1AN32_VICFA</name>
<evidence type="ECO:0000256" key="1">
    <source>
        <dbReference type="SAM" id="Phobius"/>
    </source>
</evidence>
<sequence length="155" mass="17743">MLALYERKQRFMAPLYPGYQARNQVMGQTRQVCPDAIISIVALNPFQGVPEFSCPSNMTGVHQGSLESSPFQLQSVSSLYEDGNKMRFSLYLSEICVFLTSMIFEICLNTLDDINYHFLVATFIHFNKHSLWYHASLCAIYGELLMFYAVKLDKS</sequence>
<evidence type="ECO:0000313" key="3">
    <source>
        <dbReference type="Proteomes" id="UP001157006"/>
    </source>
</evidence>
<keyword evidence="1" id="KW-0812">Transmembrane</keyword>
<feature type="transmembrane region" description="Helical" evidence="1">
    <location>
        <begin position="131"/>
        <end position="150"/>
    </location>
</feature>
<organism evidence="2 3">
    <name type="scientific">Vicia faba</name>
    <name type="common">Broad bean</name>
    <name type="synonym">Faba vulgaris</name>
    <dbReference type="NCBI Taxonomy" id="3906"/>
    <lineage>
        <taxon>Eukaryota</taxon>
        <taxon>Viridiplantae</taxon>
        <taxon>Streptophyta</taxon>
        <taxon>Embryophyta</taxon>
        <taxon>Tracheophyta</taxon>
        <taxon>Spermatophyta</taxon>
        <taxon>Magnoliopsida</taxon>
        <taxon>eudicotyledons</taxon>
        <taxon>Gunneridae</taxon>
        <taxon>Pentapetalae</taxon>
        <taxon>rosids</taxon>
        <taxon>fabids</taxon>
        <taxon>Fabales</taxon>
        <taxon>Fabaceae</taxon>
        <taxon>Papilionoideae</taxon>
        <taxon>50 kb inversion clade</taxon>
        <taxon>NPAAA clade</taxon>
        <taxon>Hologalegina</taxon>
        <taxon>IRL clade</taxon>
        <taxon>Fabeae</taxon>
        <taxon>Vicia</taxon>
    </lineage>
</organism>
<keyword evidence="1" id="KW-1133">Transmembrane helix</keyword>